<evidence type="ECO:0000256" key="1">
    <source>
        <dbReference type="SAM" id="MobiDB-lite"/>
    </source>
</evidence>
<protein>
    <submittedName>
        <fullName evidence="2">Uncharacterized protein</fullName>
    </submittedName>
</protein>
<sequence length="50" mass="5452">MSDACPTRSQSETSRFKHRFGSQRSGVPLERHSHFDGLCGSKVGTQGTLS</sequence>
<dbReference type="EMBL" id="LECT01000042">
    <property type="protein sequence ID" value="KLU02989.1"/>
    <property type="molecule type" value="Genomic_DNA"/>
</dbReference>
<name>A0A0J1EBS5_RHOIS</name>
<dbReference type="AlphaFoldDB" id="A0A0J1EBS5"/>
<proteinExistence type="predicted"/>
<evidence type="ECO:0000313" key="2">
    <source>
        <dbReference type="EMBL" id="KLU02989.1"/>
    </source>
</evidence>
<evidence type="ECO:0000313" key="3">
    <source>
        <dbReference type="Proteomes" id="UP000036367"/>
    </source>
</evidence>
<gene>
    <name evidence="2" type="ORF">RISK_004959</name>
</gene>
<dbReference type="STRING" id="595434.RISK_004959"/>
<comment type="caution">
    <text evidence="2">The sequence shown here is derived from an EMBL/GenBank/DDBJ whole genome shotgun (WGS) entry which is preliminary data.</text>
</comment>
<organism evidence="2 3">
    <name type="scientific">Rhodopirellula islandica</name>
    <dbReference type="NCBI Taxonomy" id="595434"/>
    <lineage>
        <taxon>Bacteria</taxon>
        <taxon>Pseudomonadati</taxon>
        <taxon>Planctomycetota</taxon>
        <taxon>Planctomycetia</taxon>
        <taxon>Pirellulales</taxon>
        <taxon>Pirellulaceae</taxon>
        <taxon>Rhodopirellula</taxon>
    </lineage>
</organism>
<dbReference type="PATRIC" id="fig|595434.4.peg.4706"/>
<reference evidence="2" key="1">
    <citation type="submission" date="2015-05" db="EMBL/GenBank/DDBJ databases">
        <title>Permanent draft genome of Rhodopirellula islandicus K833.</title>
        <authorList>
            <person name="Kizina J."/>
            <person name="Richter M."/>
            <person name="Glockner F.O."/>
            <person name="Harder J."/>
        </authorList>
    </citation>
    <scope>NUCLEOTIDE SEQUENCE [LARGE SCALE GENOMIC DNA]</scope>
    <source>
        <strain evidence="2">K833</strain>
    </source>
</reference>
<keyword evidence="3" id="KW-1185">Reference proteome</keyword>
<accession>A0A0J1EBS5</accession>
<feature type="region of interest" description="Disordered" evidence="1">
    <location>
        <begin position="1"/>
        <end position="50"/>
    </location>
</feature>
<dbReference type="Proteomes" id="UP000036367">
    <property type="component" value="Unassembled WGS sequence"/>
</dbReference>